<dbReference type="AlphaFoldDB" id="A0A5C4V1H8"/>
<comment type="caution">
    <text evidence="1">The sequence shown here is derived from an EMBL/GenBank/DDBJ whole genome shotgun (WGS) entry which is preliminary data.</text>
</comment>
<dbReference type="Proteomes" id="UP000311713">
    <property type="component" value="Unassembled WGS sequence"/>
</dbReference>
<organism evidence="1 2">
    <name type="scientific">Streptomyces sedi</name>
    <dbReference type="NCBI Taxonomy" id="555059"/>
    <lineage>
        <taxon>Bacteria</taxon>
        <taxon>Bacillati</taxon>
        <taxon>Actinomycetota</taxon>
        <taxon>Actinomycetes</taxon>
        <taxon>Kitasatosporales</taxon>
        <taxon>Streptomycetaceae</taxon>
        <taxon>Streptomyces</taxon>
    </lineage>
</organism>
<name>A0A5C4V1H8_9ACTN</name>
<dbReference type="EMBL" id="VDGT01000009">
    <property type="protein sequence ID" value="TNM29840.1"/>
    <property type="molecule type" value="Genomic_DNA"/>
</dbReference>
<evidence type="ECO:0000313" key="1">
    <source>
        <dbReference type="EMBL" id="TNM29840.1"/>
    </source>
</evidence>
<keyword evidence="2" id="KW-1185">Reference proteome</keyword>
<evidence type="ECO:0000313" key="2">
    <source>
        <dbReference type="Proteomes" id="UP000311713"/>
    </source>
</evidence>
<dbReference type="RefSeq" id="WP_139645021.1">
    <property type="nucleotide sequence ID" value="NZ_BAAAZS010000153.1"/>
</dbReference>
<dbReference type="OrthoDB" id="4323456at2"/>
<reference evidence="1 2" key="1">
    <citation type="submission" date="2019-06" db="EMBL/GenBank/DDBJ databases">
        <title>Draft genome of Streptomyces sedi sp. JCM16909.</title>
        <authorList>
            <person name="Klykleung N."/>
            <person name="Tanasupawat S."/>
            <person name="Kudo T."/>
            <person name="Yuki M."/>
            <person name="Ohkuma M."/>
        </authorList>
    </citation>
    <scope>NUCLEOTIDE SEQUENCE [LARGE SCALE GENOMIC DNA]</scope>
    <source>
        <strain evidence="1 2">JCM 16909</strain>
    </source>
</reference>
<accession>A0A5C4V1H8</accession>
<sequence length="73" mass="8402">MPRIGIVGRIVAGRDLGSYVKVERMPGDPTAFYVFVGRDRAFRTDAGDYWVEDLPSVEEFFRESGWEVVWETD</sequence>
<protein>
    <submittedName>
        <fullName evidence="1">Uncharacterized protein</fullName>
    </submittedName>
</protein>
<proteinExistence type="predicted"/>
<gene>
    <name evidence="1" type="ORF">FH715_13950</name>
</gene>